<comment type="caution">
    <text evidence="2">The sequence shown here is derived from an EMBL/GenBank/DDBJ whole genome shotgun (WGS) entry which is preliminary data.</text>
</comment>
<evidence type="ECO:0000313" key="3">
    <source>
        <dbReference type="Proteomes" id="UP001596483"/>
    </source>
</evidence>
<evidence type="ECO:0000313" key="2">
    <source>
        <dbReference type="EMBL" id="MFC7366431.1"/>
    </source>
</evidence>
<dbReference type="Pfam" id="PF20251">
    <property type="entry name" value="Big_14"/>
    <property type="match status" value="1"/>
</dbReference>
<dbReference type="EMBL" id="JBHTCT010000037">
    <property type="protein sequence ID" value="MFC7366431.1"/>
    <property type="molecule type" value="Genomic_DNA"/>
</dbReference>
<accession>A0ABW2NK98</accession>
<reference evidence="3" key="1">
    <citation type="journal article" date="2019" name="Int. J. Syst. Evol. Microbiol.">
        <title>The Global Catalogue of Microorganisms (GCM) 10K type strain sequencing project: providing services to taxonomists for standard genome sequencing and annotation.</title>
        <authorList>
            <consortium name="The Broad Institute Genomics Platform"/>
            <consortium name="The Broad Institute Genome Sequencing Center for Infectious Disease"/>
            <person name="Wu L."/>
            <person name="Ma J."/>
        </authorList>
    </citation>
    <scope>NUCLEOTIDE SEQUENCE [LARGE SCALE GENOMIC DNA]</scope>
    <source>
        <strain evidence="3">JCM 4738</strain>
    </source>
</reference>
<dbReference type="InterPro" id="IPR046878">
    <property type="entry name" value="Big_14"/>
</dbReference>
<name>A0ABW2NK98_9BACL</name>
<evidence type="ECO:0000259" key="1">
    <source>
        <dbReference type="Pfam" id="PF20251"/>
    </source>
</evidence>
<dbReference type="RefSeq" id="WP_157294738.1">
    <property type="nucleotide sequence ID" value="NZ_JBHTCT010000037.1"/>
</dbReference>
<keyword evidence="3" id="KW-1185">Reference proteome</keyword>
<protein>
    <submittedName>
        <fullName evidence="2">Immunoglobulin-like domain-containing protein</fullName>
    </submittedName>
</protein>
<proteinExistence type="predicted"/>
<organism evidence="2 3">
    <name type="scientific">Bhargavaea changchunensis</name>
    <dbReference type="NCBI Taxonomy" id="2134037"/>
    <lineage>
        <taxon>Bacteria</taxon>
        <taxon>Bacillati</taxon>
        <taxon>Bacillota</taxon>
        <taxon>Bacilli</taxon>
        <taxon>Bacillales</taxon>
        <taxon>Caryophanaceae</taxon>
        <taxon>Bhargavaea</taxon>
    </lineage>
</organism>
<sequence>MARKTLELMLVLLIAGCSREAGPRLLPHPVPDQQVASALSGVCLEILEVHQTEGRYEIVYELTNLGGEAPGYGEYAALEKMMKDGWYGIIYSDAVFYRNPEFIDYGEMLRPGATERMTLDTGDLGTVLTPGTYRLVKTITGTDGFEYSVAAEFEIK</sequence>
<dbReference type="Proteomes" id="UP001596483">
    <property type="component" value="Unassembled WGS sequence"/>
</dbReference>
<gene>
    <name evidence="2" type="ORF">ACFQQH_14985</name>
</gene>
<feature type="domain" description="Bacterial Ig-like" evidence="1">
    <location>
        <begin position="42"/>
        <end position="154"/>
    </location>
</feature>